<name>A0ACC0WE24_9STRA</name>
<evidence type="ECO:0000313" key="2">
    <source>
        <dbReference type="Proteomes" id="UP001163321"/>
    </source>
</evidence>
<organism evidence="1 2">
    <name type="scientific">Peronosclerospora sorghi</name>
    <dbReference type="NCBI Taxonomy" id="230839"/>
    <lineage>
        <taxon>Eukaryota</taxon>
        <taxon>Sar</taxon>
        <taxon>Stramenopiles</taxon>
        <taxon>Oomycota</taxon>
        <taxon>Peronosporomycetes</taxon>
        <taxon>Peronosporales</taxon>
        <taxon>Peronosporaceae</taxon>
        <taxon>Peronosclerospora</taxon>
    </lineage>
</organism>
<dbReference type="Proteomes" id="UP001163321">
    <property type="component" value="Chromosome 2"/>
</dbReference>
<evidence type="ECO:0000313" key="1">
    <source>
        <dbReference type="EMBL" id="KAI9917078.1"/>
    </source>
</evidence>
<reference evidence="1 2" key="1">
    <citation type="journal article" date="2022" name="bioRxiv">
        <title>The genome of the oomycete Peronosclerospora sorghi, a cosmopolitan pathogen of maize and sorghum, is inflated with dispersed pseudogenes.</title>
        <authorList>
            <person name="Fletcher K."/>
            <person name="Martin F."/>
            <person name="Isakeit T."/>
            <person name="Cavanaugh K."/>
            <person name="Magill C."/>
            <person name="Michelmore R."/>
        </authorList>
    </citation>
    <scope>NUCLEOTIDE SEQUENCE [LARGE SCALE GENOMIC DNA]</scope>
    <source>
        <strain evidence="1">P6</strain>
    </source>
</reference>
<gene>
    <name evidence="1" type="ORF">PsorP6_016859</name>
</gene>
<protein>
    <submittedName>
        <fullName evidence="1">Uncharacterized protein</fullName>
    </submittedName>
</protein>
<dbReference type="EMBL" id="CM047581">
    <property type="protein sequence ID" value="KAI9917078.1"/>
    <property type="molecule type" value="Genomic_DNA"/>
</dbReference>
<proteinExistence type="predicted"/>
<comment type="caution">
    <text evidence="1">The sequence shown here is derived from an EMBL/GenBank/DDBJ whole genome shotgun (WGS) entry which is preliminary data.</text>
</comment>
<sequence length="206" mass="22731">MEVLRGLIGKGDNKDKRSRQAPDTASAYRSSDASGEPDVGTKRYSRDAGSTRDNDEERRQNERETSSSYRGEDTSGSRDARSMGLGRERSVTGDSGYDRDQSSYSTLSGEEDSSRDVSRRDDFQEYSRRSDDDLDDSNTATGSYGLDDPDAMDSASSVSGGVHHKRGERSSHSGRSSRYGMSRDNSNQMDGSYVVDDDNFDKCNET</sequence>
<keyword evidence="2" id="KW-1185">Reference proteome</keyword>
<accession>A0ACC0WE24</accession>